<keyword evidence="2" id="KW-1133">Transmembrane helix</keyword>
<dbReference type="WBParaSite" id="MCU_002606-RA">
    <property type="protein sequence ID" value="MCU_002606-RA"/>
    <property type="gene ID" value="MCU_002606"/>
</dbReference>
<feature type="transmembrane region" description="Helical" evidence="2">
    <location>
        <begin position="54"/>
        <end position="78"/>
    </location>
</feature>
<feature type="compositionally biased region" description="Pro residues" evidence="1">
    <location>
        <begin position="125"/>
        <end position="134"/>
    </location>
</feature>
<protein>
    <submittedName>
        <fullName evidence="3">Uncharacterized protein</fullName>
    </submittedName>
</protein>
<keyword evidence="2" id="KW-0472">Membrane</keyword>
<proteinExistence type="predicted"/>
<dbReference type="AlphaFoldDB" id="A0A5K3ERW2"/>
<name>A0A5K3ERW2_MESCO</name>
<accession>A0A5K3ERW2</accession>
<sequence>MDATGDDIQKIHGKFTTSFRNILSYLIFGGFLNVISTTAAIVITINVFRHKTEVQFSVASFLIILCSVLATAAVYFTYRHARMIQKIHEAQLISIVQLETSSTVRRANSAQTIVVLDPSMLVPPTPQGATPPPYASLVPADQSSERCGGT</sequence>
<reference evidence="3" key="1">
    <citation type="submission" date="2019-11" db="UniProtKB">
        <authorList>
            <consortium name="WormBaseParasite"/>
        </authorList>
    </citation>
    <scope>IDENTIFICATION</scope>
</reference>
<organism evidence="3">
    <name type="scientific">Mesocestoides corti</name>
    <name type="common">Flatworm</name>
    <dbReference type="NCBI Taxonomy" id="53468"/>
    <lineage>
        <taxon>Eukaryota</taxon>
        <taxon>Metazoa</taxon>
        <taxon>Spiralia</taxon>
        <taxon>Lophotrochozoa</taxon>
        <taxon>Platyhelminthes</taxon>
        <taxon>Cestoda</taxon>
        <taxon>Eucestoda</taxon>
        <taxon>Cyclophyllidea</taxon>
        <taxon>Mesocestoididae</taxon>
        <taxon>Mesocestoides</taxon>
    </lineage>
</organism>
<feature type="region of interest" description="Disordered" evidence="1">
    <location>
        <begin position="125"/>
        <end position="150"/>
    </location>
</feature>
<feature type="transmembrane region" description="Helical" evidence="2">
    <location>
        <begin position="22"/>
        <end position="48"/>
    </location>
</feature>
<evidence type="ECO:0000313" key="3">
    <source>
        <dbReference type="WBParaSite" id="MCU_002606-RA"/>
    </source>
</evidence>
<keyword evidence="2" id="KW-0812">Transmembrane</keyword>
<evidence type="ECO:0000256" key="1">
    <source>
        <dbReference type="SAM" id="MobiDB-lite"/>
    </source>
</evidence>
<evidence type="ECO:0000256" key="2">
    <source>
        <dbReference type="SAM" id="Phobius"/>
    </source>
</evidence>